<dbReference type="PANTHER" id="PTHR23170:SF3">
    <property type="entry name" value="LEUCINE-RICH REPEAT-CONTAINING PROTEIN 45"/>
    <property type="match status" value="1"/>
</dbReference>
<dbReference type="PANTHER" id="PTHR23170">
    <property type="entry name" value="NY-REN-58 ANTIGEN"/>
    <property type="match status" value="1"/>
</dbReference>
<dbReference type="InterPro" id="IPR032675">
    <property type="entry name" value="LRR_dom_sf"/>
</dbReference>
<feature type="region of interest" description="Disordered" evidence="6">
    <location>
        <begin position="1"/>
        <end position="24"/>
    </location>
</feature>
<evidence type="ECO:0000256" key="5">
    <source>
        <dbReference type="SAM" id="Coils"/>
    </source>
</evidence>
<sequence>MVDSTDEEHVAGTSLSASPRKQFSPRKFPLDHASVSSSSRAYPIVNGVLRVSDQSIGVAGASTVLQAARDNAQLIELDLTGCSISKGDELAESIKSAPNLQRLVLEWNNLGSAKTGMSALSSAIASSRTLKEVDLRSNRIGPTMAAALAHALRNNCSLTSLDLRWNEIGAAGATALIGMLERNRVLTELQLAGNNIPPNLQAEIDRLLERNRAGMLEEGNLGVMSHHHRSYGSQSDDDIYQHGRRAHLQYDLSRLKDNLDSLKEECQSLQLQQETTNTQLESVKHELREESRLRLHAQKEGQEFKEQALKAREDINSLQDKFFNDANEQTAAAMTKCEALQDEILRLREEHSSELQDLAERARKEADYSLGMMNRMENTLHEHDHMYMAEINKLHMRLSEETQEKEDALREMERQRSLALSAEENWLREKDAHEQALKHMASITSEMQSLEIEVEKLTKQLSKLKKSHAGEVEELEKLIFYHKDVAARADQEKADFTAERKQLLENIKLLEEKGRVLEKKLELERLQYSEALQNEMMKCKEDRRIWEQELENARSIAEANERRIREMQAEQEQRMLDQERKLNEAETLLSKTIQQQFIDIRSSTGGTTGFIKYPKY</sequence>
<keyword evidence="3 5" id="KW-0175">Coiled coil</keyword>
<gene>
    <name evidence="7" type="ORF">KP509_37G063400</name>
</gene>
<organism evidence="7 8">
    <name type="scientific">Ceratopteris richardii</name>
    <name type="common">Triangle waterfern</name>
    <dbReference type="NCBI Taxonomy" id="49495"/>
    <lineage>
        <taxon>Eukaryota</taxon>
        <taxon>Viridiplantae</taxon>
        <taxon>Streptophyta</taxon>
        <taxon>Embryophyta</taxon>
        <taxon>Tracheophyta</taxon>
        <taxon>Polypodiopsida</taxon>
        <taxon>Polypodiidae</taxon>
        <taxon>Polypodiales</taxon>
        <taxon>Pteridineae</taxon>
        <taxon>Pteridaceae</taxon>
        <taxon>Parkerioideae</taxon>
        <taxon>Ceratopteris</taxon>
    </lineage>
</organism>
<evidence type="ECO:0000256" key="1">
    <source>
        <dbReference type="ARBA" id="ARBA00004300"/>
    </source>
</evidence>
<evidence type="ECO:0000256" key="6">
    <source>
        <dbReference type="SAM" id="MobiDB-lite"/>
    </source>
</evidence>
<proteinExistence type="predicted"/>
<dbReference type="Proteomes" id="UP000825935">
    <property type="component" value="Chromosome 37"/>
</dbReference>
<evidence type="ECO:0000256" key="4">
    <source>
        <dbReference type="ARBA" id="ARBA00023212"/>
    </source>
</evidence>
<dbReference type="InterPro" id="IPR052116">
    <property type="entry name" value="Centro_Cilium_Assembly"/>
</dbReference>
<dbReference type="AlphaFoldDB" id="A0A8T2Q9Q1"/>
<feature type="coiled-coil region" evidence="5">
    <location>
        <begin position="245"/>
        <end position="357"/>
    </location>
</feature>
<protein>
    <submittedName>
        <fullName evidence="7">Uncharacterized protein</fullName>
    </submittedName>
</protein>
<dbReference type="OrthoDB" id="1936518at2759"/>
<reference evidence="7" key="1">
    <citation type="submission" date="2021-08" db="EMBL/GenBank/DDBJ databases">
        <title>WGS assembly of Ceratopteris richardii.</title>
        <authorList>
            <person name="Marchant D.B."/>
            <person name="Chen G."/>
            <person name="Jenkins J."/>
            <person name="Shu S."/>
            <person name="Leebens-Mack J."/>
            <person name="Grimwood J."/>
            <person name="Schmutz J."/>
            <person name="Soltis P."/>
            <person name="Soltis D."/>
            <person name="Chen Z.-H."/>
        </authorList>
    </citation>
    <scope>NUCLEOTIDE SEQUENCE</scope>
    <source>
        <strain evidence="7">Whitten #5841</strain>
        <tissue evidence="7">Leaf</tissue>
    </source>
</reference>
<dbReference type="SUPFAM" id="SSF52047">
    <property type="entry name" value="RNI-like"/>
    <property type="match status" value="1"/>
</dbReference>
<evidence type="ECO:0000256" key="2">
    <source>
        <dbReference type="ARBA" id="ARBA00022490"/>
    </source>
</evidence>
<keyword evidence="4" id="KW-0206">Cytoskeleton</keyword>
<dbReference type="SMART" id="SM00368">
    <property type="entry name" value="LRR_RI"/>
    <property type="match status" value="4"/>
</dbReference>
<comment type="subcellular location">
    <subcellularLocation>
        <location evidence="1">Cytoplasm</location>
        <location evidence="1">Cytoskeleton</location>
        <location evidence="1">Microtubule organizing center</location>
        <location evidence="1">Centrosome</location>
    </subcellularLocation>
</comment>
<keyword evidence="2" id="KW-0963">Cytoplasm</keyword>
<evidence type="ECO:0000313" key="7">
    <source>
        <dbReference type="EMBL" id="KAH7280355.1"/>
    </source>
</evidence>
<dbReference type="InterPro" id="IPR001611">
    <property type="entry name" value="Leu-rich_rpt"/>
</dbReference>
<keyword evidence="8" id="KW-1185">Reference proteome</keyword>
<comment type="caution">
    <text evidence="7">The sequence shown here is derived from an EMBL/GenBank/DDBJ whole genome shotgun (WGS) entry which is preliminary data.</text>
</comment>
<evidence type="ECO:0000256" key="3">
    <source>
        <dbReference type="ARBA" id="ARBA00023054"/>
    </source>
</evidence>
<dbReference type="EMBL" id="CM035442">
    <property type="protein sequence ID" value="KAH7280355.1"/>
    <property type="molecule type" value="Genomic_DNA"/>
</dbReference>
<evidence type="ECO:0000313" key="8">
    <source>
        <dbReference type="Proteomes" id="UP000825935"/>
    </source>
</evidence>
<dbReference type="Pfam" id="PF13516">
    <property type="entry name" value="LRR_6"/>
    <property type="match status" value="2"/>
</dbReference>
<name>A0A8T2Q9Q1_CERRI</name>
<feature type="coiled-coil region" evidence="5">
    <location>
        <begin position="391"/>
        <end position="595"/>
    </location>
</feature>
<dbReference type="OMA" id="EVDHMTR"/>
<accession>A0A8T2Q9Q1</accession>
<dbReference type="Gene3D" id="3.80.10.10">
    <property type="entry name" value="Ribonuclease Inhibitor"/>
    <property type="match status" value="2"/>
</dbReference>